<keyword evidence="2" id="KW-1185">Reference proteome</keyword>
<dbReference type="EMBL" id="BAABIW010000016">
    <property type="protein sequence ID" value="GAA5029480.1"/>
    <property type="molecule type" value="Genomic_DNA"/>
</dbReference>
<accession>A0ABP9JG29</accession>
<sequence length="50" mass="5318">MPQGDDNGATIGMTLSERAVVLQRLVEACTTRTVAPTGMHEPAWVLQGAH</sequence>
<reference evidence="2" key="1">
    <citation type="journal article" date="2019" name="Int. J. Syst. Evol. Microbiol.">
        <title>The Global Catalogue of Microorganisms (GCM) 10K type strain sequencing project: providing services to taxonomists for standard genome sequencing and annotation.</title>
        <authorList>
            <consortium name="The Broad Institute Genomics Platform"/>
            <consortium name="The Broad Institute Genome Sequencing Center for Infectious Disease"/>
            <person name="Wu L."/>
            <person name="Ma J."/>
        </authorList>
    </citation>
    <scope>NUCLEOTIDE SEQUENCE [LARGE SCALE GENOMIC DNA]</scope>
    <source>
        <strain evidence="2">JCM 17687</strain>
    </source>
</reference>
<protein>
    <submittedName>
        <fullName evidence="1">Uncharacterized protein</fullName>
    </submittedName>
</protein>
<gene>
    <name evidence="1" type="ORF">GCM10023258_25950</name>
</gene>
<name>A0ABP9JG29_9MICO</name>
<evidence type="ECO:0000313" key="2">
    <source>
        <dbReference type="Proteomes" id="UP001500427"/>
    </source>
</evidence>
<organism evidence="1 2">
    <name type="scientific">Terrabacter aeriphilus</name>
    <dbReference type="NCBI Taxonomy" id="515662"/>
    <lineage>
        <taxon>Bacteria</taxon>
        <taxon>Bacillati</taxon>
        <taxon>Actinomycetota</taxon>
        <taxon>Actinomycetes</taxon>
        <taxon>Micrococcales</taxon>
        <taxon>Intrasporangiaceae</taxon>
        <taxon>Terrabacter</taxon>
    </lineage>
</organism>
<proteinExistence type="predicted"/>
<evidence type="ECO:0000313" key="1">
    <source>
        <dbReference type="EMBL" id="GAA5029480.1"/>
    </source>
</evidence>
<comment type="caution">
    <text evidence="1">The sequence shown here is derived from an EMBL/GenBank/DDBJ whole genome shotgun (WGS) entry which is preliminary data.</text>
</comment>
<dbReference type="Proteomes" id="UP001500427">
    <property type="component" value="Unassembled WGS sequence"/>
</dbReference>